<organism evidence="6 7">
    <name type="scientific">Blastomonas natatoria</name>
    <dbReference type="NCBI Taxonomy" id="34015"/>
    <lineage>
        <taxon>Bacteria</taxon>
        <taxon>Pseudomonadati</taxon>
        <taxon>Pseudomonadota</taxon>
        <taxon>Alphaproteobacteria</taxon>
        <taxon>Sphingomonadales</taxon>
        <taxon>Sphingomonadaceae</taxon>
        <taxon>Blastomonas</taxon>
    </lineage>
</organism>
<keyword evidence="2 5" id="KW-0689">Ribosomal protein</keyword>
<evidence type="ECO:0000256" key="3">
    <source>
        <dbReference type="ARBA" id="ARBA00023274"/>
    </source>
</evidence>
<evidence type="ECO:0000256" key="1">
    <source>
        <dbReference type="ARBA" id="ARBA00010111"/>
    </source>
</evidence>
<dbReference type="HAMAP" id="MF_00391">
    <property type="entry name" value="Ribosomal_bL34"/>
    <property type="match status" value="1"/>
</dbReference>
<evidence type="ECO:0000256" key="5">
    <source>
        <dbReference type="HAMAP-Rule" id="MF_00391"/>
    </source>
</evidence>
<evidence type="ECO:0000256" key="2">
    <source>
        <dbReference type="ARBA" id="ARBA00022980"/>
    </source>
</evidence>
<accession>A0A2V3V6W3</accession>
<dbReference type="PROSITE" id="PS00784">
    <property type="entry name" value="RIBOSOMAL_L34"/>
    <property type="match status" value="1"/>
</dbReference>
<keyword evidence="7" id="KW-1185">Reference proteome</keyword>
<dbReference type="RefSeq" id="WP_060977424.1">
    <property type="nucleotide sequence ID" value="NZ_QJJM01000005.1"/>
</dbReference>
<name>A0A2V3V6W3_9SPHN</name>
<evidence type="ECO:0000313" key="6">
    <source>
        <dbReference type="EMBL" id="PXW76468.1"/>
    </source>
</evidence>
<comment type="caution">
    <text evidence="6">The sequence shown here is derived from an EMBL/GenBank/DDBJ whole genome shotgun (WGS) entry which is preliminary data.</text>
</comment>
<dbReference type="FunFam" id="1.10.287.3980:FF:000001">
    <property type="entry name" value="Mitochondrial ribosomal protein L34"/>
    <property type="match status" value="1"/>
</dbReference>
<dbReference type="Pfam" id="PF00468">
    <property type="entry name" value="Ribosomal_L34"/>
    <property type="match status" value="1"/>
</dbReference>
<dbReference type="GO" id="GO:1990904">
    <property type="term" value="C:ribonucleoprotein complex"/>
    <property type="evidence" value="ECO:0007669"/>
    <property type="project" value="UniProtKB-KW"/>
</dbReference>
<dbReference type="GO" id="GO:0006412">
    <property type="term" value="P:translation"/>
    <property type="evidence" value="ECO:0007669"/>
    <property type="project" value="UniProtKB-UniRule"/>
</dbReference>
<dbReference type="Proteomes" id="UP000248014">
    <property type="component" value="Unassembled WGS sequence"/>
</dbReference>
<dbReference type="GO" id="GO:0005840">
    <property type="term" value="C:ribosome"/>
    <property type="evidence" value="ECO:0007669"/>
    <property type="project" value="UniProtKB-KW"/>
</dbReference>
<dbReference type="NCBIfam" id="TIGR01030">
    <property type="entry name" value="rpmH_bact"/>
    <property type="match status" value="1"/>
</dbReference>
<keyword evidence="3 5" id="KW-0687">Ribonucleoprotein</keyword>
<evidence type="ECO:0000313" key="7">
    <source>
        <dbReference type="Proteomes" id="UP000248014"/>
    </source>
</evidence>
<dbReference type="EMBL" id="QJJM01000005">
    <property type="protein sequence ID" value="PXW76468.1"/>
    <property type="molecule type" value="Genomic_DNA"/>
</dbReference>
<protein>
    <recommendedName>
        <fullName evidence="4 5">Large ribosomal subunit protein bL34</fullName>
    </recommendedName>
</protein>
<sequence length="44" mass="5091">MKRTFQPSNLVRARRHGFRSRMATPGGRAVLRARRARGRKRLSA</sequence>
<dbReference type="Gene3D" id="1.10.287.3980">
    <property type="match status" value="1"/>
</dbReference>
<dbReference type="InterPro" id="IPR020939">
    <property type="entry name" value="Ribosomal_bL34_CS"/>
</dbReference>
<proteinExistence type="inferred from homology"/>
<reference evidence="6 7" key="1">
    <citation type="submission" date="2018-05" db="EMBL/GenBank/DDBJ databases">
        <title>Genomic Encyclopedia of Type Strains, Phase IV (KMG-IV): sequencing the most valuable type-strain genomes for metagenomic binning, comparative biology and taxonomic classification.</title>
        <authorList>
            <person name="Goeker M."/>
        </authorList>
    </citation>
    <scope>NUCLEOTIDE SEQUENCE [LARGE SCALE GENOMIC DNA]</scope>
    <source>
        <strain evidence="6 7">DSM 3183</strain>
    </source>
</reference>
<gene>
    <name evidence="5" type="primary">rpmH</name>
    <name evidence="6" type="ORF">C7451_105243</name>
</gene>
<dbReference type="AlphaFoldDB" id="A0A2V3V6W3"/>
<dbReference type="PANTHER" id="PTHR14503:SF4">
    <property type="entry name" value="LARGE RIBOSOMAL SUBUNIT PROTEIN BL34M"/>
    <property type="match status" value="1"/>
</dbReference>
<comment type="similarity">
    <text evidence="1 5">Belongs to the bacterial ribosomal protein bL34 family.</text>
</comment>
<dbReference type="InterPro" id="IPR000271">
    <property type="entry name" value="Ribosomal_bL34"/>
</dbReference>
<dbReference type="PANTHER" id="PTHR14503">
    <property type="entry name" value="MITOCHONDRIAL RIBOSOMAL PROTEIN 34 FAMILY MEMBER"/>
    <property type="match status" value="1"/>
</dbReference>
<evidence type="ECO:0000256" key="4">
    <source>
        <dbReference type="ARBA" id="ARBA00035177"/>
    </source>
</evidence>
<dbReference type="GO" id="GO:0003735">
    <property type="term" value="F:structural constituent of ribosome"/>
    <property type="evidence" value="ECO:0007669"/>
    <property type="project" value="InterPro"/>
</dbReference>